<dbReference type="EMBL" id="CP035464">
    <property type="protein sequence ID" value="QAY32977.1"/>
    <property type="molecule type" value="Genomic_DNA"/>
</dbReference>
<dbReference type="KEGG" id="bgx:ESN35_05850"/>
<name>A0A4P6DUY0_9BIFI</name>
<dbReference type="AlphaFoldDB" id="A0A4P6DUY0"/>
<accession>A0A4P6DUY0</accession>
<evidence type="ECO:0000313" key="2">
    <source>
        <dbReference type="EMBL" id="QAY32977.1"/>
    </source>
</evidence>
<sequence length="79" mass="8820">MRDLRFLGRLLVLCGLLAASVGVYFLLAWLLVVCAGLLGVRVPWAVATVLVLLIVTACAVMWMVIEMRRAPFMEEVRDE</sequence>
<gene>
    <name evidence="2" type="ORF">ESN35_05850</name>
</gene>
<feature type="transmembrane region" description="Helical" evidence="1">
    <location>
        <begin position="12"/>
        <end position="38"/>
    </location>
</feature>
<protein>
    <submittedName>
        <fullName evidence="2">Uncharacterized protein</fullName>
    </submittedName>
</protein>
<keyword evidence="1" id="KW-1133">Transmembrane helix</keyword>
<feature type="transmembrane region" description="Helical" evidence="1">
    <location>
        <begin position="44"/>
        <end position="65"/>
    </location>
</feature>
<keyword evidence="1" id="KW-0812">Transmembrane</keyword>
<organism evidence="2 3">
    <name type="scientific">Bifidobacterium pullorum subsp. gallinarum</name>
    <dbReference type="NCBI Taxonomy" id="78344"/>
    <lineage>
        <taxon>Bacteria</taxon>
        <taxon>Bacillati</taxon>
        <taxon>Actinomycetota</taxon>
        <taxon>Actinomycetes</taxon>
        <taxon>Bifidobacteriales</taxon>
        <taxon>Bifidobacteriaceae</taxon>
        <taxon>Bifidobacterium</taxon>
    </lineage>
</organism>
<proteinExistence type="predicted"/>
<dbReference type="RefSeq" id="WP_129237400.1">
    <property type="nucleotide sequence ID" value="NZ_CP035464.1"/>
</dbReference>
<dbReference type="Proteomes" id="UP000293589">
    <property type="component" value="Chromosome"/>
</dbReference>
<evidence type="ECO:0000256" key="1">
    <source>
        <dbReference type="SAM" id="Phobius"/>
    </source>
</evidence>
<keyword evidence="1" id="KW-0472">Membrane</keyword>
<reference evidence="2 3" key="1">
    <citation type="submission" date="2019-01" db="EMBL/GenBank/DDBJ databases">
        <title>Complete genome sequence of Bifidobacterium gallinarum CACC 514.</title>
        <authorList>
            <person name="Jung M."/>
        </authorList>
    </citation>
    <scope>NUCLEOTIDE SEQUENCE [LARGE SCALE GENOMIC DNA]</scope>
    <source>
        <strain evidence="2 3">CACC 514</strain>
    </source>
</reference>
<evidence type="ECO:0000313" key="3">
    <source>
        <dbReference type="Proteomes" id="UP000293589"/>
    </source>
</evidence>